<keyword evidence="7" id="KW-1185">Reference proteome</keyword>
<feature type="domain" description="Flavin reductase like" evidence="5">
    <location>
        <begin position="28"/>
        <end position="165"/>
    </location>
</feature>
<dbReference type="InterPro" id="IPR012349">
    <property type="entry name" value="Split_barrel_FMN-bd"/>
</dbReference>
<evidence type="ECO:0000313" key="6">
    <source>
        <dbReference type="EMBL" id="PRO75274.1"/>
    </source>
</evidence>
<sequence>METIDAAGIAAMAQRYRANFINSLSGYKSANLVGTCNEQQHTNLAIISSVIHIGANPPLMGMIMRPHTVTRDTLGNIKQTGLFTINALPVSHYINGHQTSARYAPEISEFEEAGFTPLWEKDFAAPFVAESPLRIALKLEDILSIQANNTELVIGRIQLVQVDPGVITEDGTLNIATLDLAAITGLDTYHRAQPMAKMAYAKPDNPPTVIEFFNADQ</sequence>
<comment type="similarity">
    <text evidence="4">Belongs to the flavoredoxin family.</text>
</comment>
<dbReference type="GO" id="GO:0016646">
    <property type="term" value="F:oxidoreductase activity, acting on the CH-NH group of donors, NAD or NADP as acceptor"/>
    <property type="evidence" value="ECO:0007669"/>
    <property type="project" value="UniProtKB-ARBA"/>
</dbReference>
<accession>A0A2S9VFR7</accession>
<protein>
    <submittedName>
        <fullName evidence="6">Flavin oxidoreductase</fullName>
    </submittedName>
</protein>
<evidence type="ECO:0000313" key="7">
    <source>
        <dbReference type="Proteomes" id="UP000238949"/>
    </source>
</evidence>
<organism evidence="6 7">
    <name type="scientific">Alteromonas alba</name>
    <dbReference type="NCBI Taxonomy" id="2079529"/>
    <lineage>
        <taxon>Bacteria</taxon>
        <taxon>Pseudomonadati</taxon>
        <taxon>Pseudomonadota</taxon>
        <taxon>Gammaproteobacteria</taxon>
        <taxon>Alteromonadales</taxon>
        <taxon>Alteromonadaceae</taxon>
        <taxon>Alteromonas/Salinimonas group</taxon>
        <taxon>Alteromonas</taxon>
    </lineage>
</organism>
<evidence type="ECO:0000259" key="5">
    <source>
        <dbReference type="Pfam" id="PF01613"/>
    </source>
</evidence>
<evidence type="ECO:0000256" key="1">
    <source>
        <dbReference type="ARBA" id="ARBA00001917"/>
    </source>
</evidence>
<dbReference type="Pfam" id="PF01613">
    <property type="entry name" value="Flavin_Reduct"/>
    <property type="match status" value="1"/>
</dbReference>
<dbReference type="OrthoDB" id="5293996at2"/>
<comment type="caution">
    <text evidence="6">The sequence shown here is derived from an EMBL/GenBank/DDBJ whole genome shotgun (WGS) entry which is preliminary data.</text>
</comment>
<dbReference type="GO" id="GO:0010181">
    <property type="term" value="F:FMN binding"/>
    <property type="evidence" value="ECO:0007669"/>
    <property type="project" value="InterPro"/>
</dbReference>
<evidence type="ECO:0000256" key="3">
    <source>
        <dbReference type="ARBA" id="ARBA00022643"/>
    </source>
</evidence>
<keyword evidence="2" id="KW-0285">Flavoprotein</keyword>
<dbReference type="SUPFAM" id="SSF50475">
    <property type="entry name" value="FMN-binding split barrel"/>
    <property type="match status" value="1"/>
</dbReference>
<dbReference type="RefSeq" id="WP_105933080.1">
    <property type="nucleotide sequence ID" value="NZ_PVNP01000013.1"/>
</dbReference>
<evidence type="ECO:0000256" key="4">
    <source>
        <dbReference type="ARBA" id="ARBA00038054"/>
    </source>
</evidence>
<dbReference type="EMBL" id="PVNP01000013">
    <property type="protein sequence ID" value="PRO75274.1"/>
    <property type="molecule type" value="Genomic_DNA"/>
</dbReference>
<comment type="cofactor">
    <cofactor evidence="1">
        <name>FMN</name>
        <dbReference type="ChEBI" id="CHEBI:58210"/>
    </cofactor>
</comment>
<dbReference type="PANTHER" id="PTHR33798:SF5">
    <property type="entry name" value="FLAVIN REDUCTASE LIKE DOMAIN-CONTAINING PROTEIN"/>
    <property type="match status" value="1"/>
</dbReference>
<gene>
    <name evidence="6" type="ORF">C6Y40_01945</name>
</gene>
<dbReference type="PANTHER" id="PTHR33798">
    <property type="entry name" value="FLAVOPROTEIN OXYGENASE"/>
    <property type="match status" value="1"/>
</dbReference>
<reference evidence="7" key="1">
    <citation type="journal article" date="2020" name="Int. J. Syst. Evol. Microbiol.">
        <title>Alteromonas alba sp. nov., a marine bacterium isolated from the seawater of the West Pacific Ocean.</title>
        <authorList>
            <person name="Sun C."/>
            <person name="Wu Y.-H."/>
            <person name="Xamxidin M."/>
            <person name="Cheng H."/>
            <person name="Xu X.-W."/>
        </authorList>
    </citation>
    <scope>NUCLEOTIDE SEQUENCE [LARGE SCALE GENOMIC DNA]</scope>
    <source>
        <strain evidence="7">190</strain>
    </source>
</reference>
<evidence type="ECO:0000256" key="2">
    <source>
        <dbReference type="ARBA" id="ARBA00022630"/>
    </source>
</evidence>
<proteinExistence type="inferred from homology"/>
<dbReference type="Gene3D" id="2.30.110.10">
    <property type="entry name" value="Electron Transport, Fmn-binding Protein, Chain A"/>
    <property type="match status" value="1"/>
</dbReference>
<dbReference type="Proteomes" id="UP000238949">
    <property type="component" value="Unassembled WGS sequence"/>
</dbReference>
<name>A0A2S9VFR7_9ALTE</name>
<dbReference type="InterPro" id="IPR002563">
    <property type="entry name" value="Flavin_Rdtase-like_dom"/>
</dbReference>
<keyword evidence="3" id="KW-0288">FMN</keyword>
<dbReference type="AlphaFoldDB" id="A0A2S9VFR7"/>